<dbReference type="GeneID" id="92004306"/>
<protein>
    <submittedName>
        <fullName evidence="1">Uncharacterized protein</fullName>
    </submittedName>
</protein>
<keyword evidence="2" id="KW-1185">Reference proteome</keyword>
<proteinExistence type="predicted"/>
<dbReference type="EMBL" id="JAJVCZ030000001">
    <property type="protein sequence ID" value="KAL0264274.1"/>
    <property type="molecule type" value="Genomic_DNA"/>
</dbReference>
<evidence type="ECO:0000313" key="1">
    <source>
        <dbReference type="EMBL" id="KAL0264274.1"/>
    </source>
</evidence>
<comment type="caution">
    <text evidence="1">The sequence shown here is derived from an EMBL/GenBank/DDBJ whole genome shotgun (WGS) entry which is preliminary data.</text>
</comment>
<evidence type="ECO:0000313" key="2">
    <source>
        <dbReference type="Proteomes" id="UP001430584"/>
    </source>
</evidence>
<dbReference type="RefSeq" id="XP_066637014.1">
    <property type="nucleotide sequence ID" value="XM_066771735.1"/>
</dbReference>
<organism evidence="1 2">
    <name type="scientific">Diplodia seriata</name>
    <dbReference type="NCBI Taxonomy" id="420778"/>
    <lineage>
        <taxon>Eukaryota</taxon>
        <taxon>Fungi</taxon>
        <taxon>Dikarya</taxon>
        <taxon>Ascomycota</taxon>
        <taxon>Pezizomycotina</taxon>
        <taxon>Dothideomycetes</taxon>
        <taxon>Dothideomycetes incertae sedis</taxon>
        <taxon>Botryosphaeriales</taxon>
        <taxon>Botryosphaeriaceae</taxon>
        <taxon>Diplodia</taxon>
    </lineage>
</organism>
<dbReference type="Gene3D" id="3.40.50.150">
    <property type="entry name" value="Vaccinia Virus protein VP39"/>
    <property type="match status" value="1"/>
</dbReference>
<accession>A0ABR3CUP6</accession>
<dbReference type="InterPro" id="IPR029063">
    <property type="entry name" value="SAM-dependent_MTases_sf"/>
</dbReference>
<gene>
    <name evidence="1" type="ORF">SLS55_000221</name>
</gene>
<dbReference type="Proteomes" id="UP001430584">
    <property type="component" value="Unassembled WGS sequence"/>
</dbReference>
<sequence>MAVSTTATEEEFTCTHATRYALPGPATPIGRPLSDAAQQEKDRMDIFHKLFLVARRESLHQAPVVPSYGPRILDLGCGTGIWAIDMAEHLKPGYGWIEQVEIDLEPRCDDGTLPPNSPLVQWYQYVADATERASRPLAYNHNTRQMLQMAGFIDIQETIIRAPYNSWPADPHQKEIGRWYNLGICEGLEALSLAPLTRIYRWDAAQHVKPLVDQAIRQIRTKKIHAYNNMWVHSLAGGLHLVLTCIRHIWTARRPGH</sequence>
<reference evidence="1 2" key="1">
    <citation type="submission" date="2024-02" db="EMBL/GenBank/DDBJ databases">
        <title>De novo assembly and annotation of 12 fungi associated with fruit tree decline syndrome in Ontario, Canada.</title>
        <authorList>
            <person name="Sulman M."/>
            <person name="Ellouze W."/>
            <person name="Ilyukhin E."/>
        </authorList>
    </citation>
    <scope>NUCLEOTIDE SEQUENCE [LARGE SCALE GENOMIC DNA]</scope>
    <source>
        <strain evidence="1 2">FDS-637</strain>
    </source>
</reference>
<dbReference type="CDD" id="cd02440">
    <property type="entry name" value="AdoMet_MTases"/>
    <property type="match status" value="1"/>
</dbReference>
<dbReference type="SUPFAM" id="SSF53335">
    <property type="entry name" value="S-adenosyl-L-methionine-dependent methyltransferases"/>
    <property type="match status" value="1"/>
</dbReference>
<name>A0ABR3CUP6_9PEZI</name>